<accession>A0A166BLU9</accession>
<evidence type="ECO:0000256" key="1">
    <source>
        <dbReference type="SAM" id="MobiDB-lite"/>
    </source>
</evidence>
<proteinExistence type="predicted"/>
<keyword evidence="3" id="KW-1185">Reference proteome</keyword>
<dbReference type="EMBL" id="KV425889">
    <property type="protein sequence ID" value="KZW02300.1"/>
    <property type="molecule type" value="Genomic_DNA"/>
</dbReference>
<sequence length="171" mass="19302">MRLLARYLCVVCSQPSANEPEGSPSTTLAACCIPLFHHGVQHNFRAEFGWHVSLRTDAIPRLVCRIQTVQWAIEVSDILQRYSSCTLVLSAHTGRFSIHRRPLNDAIRTLAAWRAMIMILRARRHNPQHMPWRTDRPALTGRCAQLDPDPSPRLARTTSQAPMHAQPTIPG</sequence>
<reference evidence="2 3" key="1">
    <citation type="journal article" date="2016" name="Mol. Biol. Evol.">
        <title>Comparative Genomics of Early-Diverging Mushroom-Forming Fungi Provides Insights into the Origins of Lignocellulose Decay Capabilities.</title>
        <authorList>
            <person name="Nagy L.G."/>
            <person name="Riley R."/>
            <person name="Tritt A."/>
            <person name="Adam C."/>
            <person name="Daum C."/>
            <person name="Floudas D."/>
            <person name="Sun H."/>
            <person name="Yadav J.S."/>
            <person name="Pangilinan J."/>
            <person name="Larsson K.H."/>
            <person name="Matsuura K."/>
            <person name="Barry K."/>
            <person name="Labutti K."/>
            <person name="Kuo R."/>
            <person name="Ohm R.A."/>
            <person name="Bhattacharya S.S."/>
            <person name="Shirouzu T."/>
            <person name="Yoshinaga Y."/>
            <person name="Martin F.M."/>
            <person name="Grigoriev I.V."/>
            <person name="Hibbett D.S."/>
        </authorList>
    </citation>
    <scope>NUCLEOTIDE SEQUENCE [LARGE SCALE GENOMIC DNA]</scope>
    <source>
        <strain evidence="2 3">HHB12029</strain>
    </source>
</reference>
<protein>
    <submittedName>
        <fullName evidence="2">Uncharacterized protein</fullName>
    </submittedName>
</protein>
<dbReference type="AlphaFoldDB" id="A0A166BLU9"/>
<evidence type="ECO:0000313" key="3">
    <source>
        <dbReference type="Proteomes" id="UP000077266"/>
    </source>
</evidence>
<organism evidence="2 3">
    <name type="scientific">Exidia glandulosa HHB12029</name>
    <dbReference type="NCBI Taxonomy" id="1314781"/>
    <lineage>
        <taxon>Eukaryota</taxon>
        <taxon>Fungi</taxon>
        <taxon>Dikarya</taxon>
        <taxon>Basidiomycota</taxon>
        <taxon>Agaricomycotina</taxon>
        <taxon>Agaricomycetes</taxon>
        <taxon>Auriculariales</taxon>
        <taxon>Exidiaceae</taxon>
        <taxon>Exidia</taxon>
    </lineage>
</organism>
<dbReference type="InParanoid" id="A0A166BLU9"/>
<feature type="region of interest" description="Disordered" evidence="1">
    <location>
        <begin position="145"/>
        <end position="171"/>
    </location>
</feature>
<gene>
    <name evidence="2" type="ORF">EXIGLDRAFT_484584</name>
</gene>
<evidence type="ECO:0000313" key="2">
    <source>
        <dbReference type="EMBL" id="KZW02300.1"/>
    </source>
</evidence>
<dbReference type="Proteomes" id="UP000077266">
    <property type="component" value="Unassembled WGS sequence"/>
</dbReference>
<name>A0A166BLU9_EXIGL</name>